<gene>
    <name evidence="1" type="ORF">VMCG_09507</name>
</gene>
<dbReference type="AlphaFoldDB" id="A0A423VFY8"/>
<dbReference type="OrthoDB" id="5241168at2759"/>
<organism evidence="1 2">
    <name type="scientific">Cytospora schulzeri</name>
    <dbReference type="NCBI Taxonomy" id="448051"/>
    <lineage>
        <taxon>Eukaryota</taxon>
        <taxon>Fungi</taxon>
        <taxon>Dikarya</taxon>
        <taxon>Ascomycota</taxon>
        <taxon>Pezizomycotina</taxon>
        <taxon>Sordariomycetes</taxon>
        <taxon>Sordariomycetidae</taxon>
        <taxon>Diaporthales</taxon>
        <taxon>Cytosporaceae</taxon>
        <taxon>Cytospora</taxon>
    </lineage>
</organism>
<protein>
    <submittedName>
        <fullName evidence="1">Uncharacterized protein</fullName>
    </submittedName>
</protein>
<dbReference type="EMBL" id="LKEA01000067">
    <property type="protein sequence ID" value="ROV89859.1"/>
    <property type="molecule type" value="Genomic_DNA"/>
</dbReference>
<evidence type="ECO:0000313" key="1">
    <source>
        <dbReference type="EMBL" id="ROV89859.1"/>
    </source>
</evidence>
<dbReference type="Proteomes" id="UP000283895">
    <property type="component" value="Unassembled WGS sequence"/>
</dbReference>
<accession>A0A423VFY8</accession>
<proteinExistence type="predicted"/>
<comment type="caution">
    <text evidence="1">The sequence shown here is derived from an EMBL/GenBank/DDBJ whole genome shotgun (WGS) entry which is preliminary data.</text>
</comment>
<keyword evidence="2" id="KW-1185">Reference proteome</keyword>
<reference evidence="1 2" key="1">
    <citation type="submission" date="2015-09" db="EMBL/GenBank/DDBJ databases">
        <title>Host preference determinants of Valsa canker pathogens revealed by comparative genomics.</title>
        <authorList>
            <person name="Yin Z."/>
            <person name="Huang L."/>
        </authorList>
    </citation>
    <scope>NUCLEOTIDE SEQUENCE [LARGE SCALE GENOMIC DNA]</scope>
    <source>
        <strain evidence="1 2">03-1</strain>
    </source>
</reference>
<evidence type="ECO:0000313" key="2">
    <source>
        <dbReference type="Proteomes" id="UP000283895"/>
    </source>
</evidence>
<sequence length="117" mass="13539">MTSLRTLSSTSTSIMRSSLLPRFTLNHTQIRTVLALSAFEKVLKETRGDRWKETLNAKQKKYVIFKENGREASAKKLQELHGDKWEAVAAEEAATYYATEKFQDKYQTLKQKLSHKE</sequence>
<name>A0A423VFY8_9PEZI</name>